<feature type="compositionally biased region" description="Acidic residues" evidence="2">
    <location>
        <begin position="453"/>
        <end position="462"/>
    </location>
</feature>
<feature type="compositionally biased region" description="Low complexity" evidence="2">
    <location>
        <begin position="354"/>
        <end position="367"/>
    </location>
</feature>
<dbReference type="GO" id="GO:0003676">
    <property type="term" value="F:nucleic acid binding"/>
    <property type="evidence" value="ECO:0007669"/>
    <property type="project" value="InterPro"/>
</dbReference>
<keyword evidence="4" id="KW-1185">Reference proteome</keyword>
<sequence>MSCYYKAKSADQEKFLYHDKKTHLAETESEMSGSSCSTTRGSSGRGRGGRGGFVPKKEVLEAMRARSSLSDETSKKTISEADISRVLEQSLNESAESSKDKKRDGSDIVDFSDDENIRGCDLCCDPDHRARFCPIFNKPKPVEPVLACYYCKKPGHIKSECPKKQRSDFNVSRNFGNSGQNQNRNFSENLTGSGNRYGANSQNQRSNNWSVIRAGSNFKGANFVSVPMPVAASSVKPAIELRPSFLPSTDVVGKNLAPELPPKSKIVFNRSDSEDYESDDDKEQVANKKTEEEEKLLLAKSASTGEENPTYDSFNPPAINPDPTEKADDPSEVPVEELMDNVAGQDYYEILLSGSDGDLSSSNASNGEASMHSDTLDGAPFIDGDEEDDDVTSADGDAATLSETVLAEHKDREGHAIESITNYSEFADLLNEPDRIAFSGCSQSVEDSREASMNEEEKDENT</sequence>
<dbReference type="InterPro" id="IPR036875">
    <property type="entry name" value="Znf_CCHC_sf"/>
</dbReference>
<feature type="region of interest" description="Disordered" evidence="2">
    <location>
        <begin position="253"/>
        <end position="332"/>
    </location>
</feature>
<dbReference type="AlphaFoldDB" id="A0A915EMF7"/>
<dbReference type="Pfam" id="PF00098">
    <property type="entry name" value="zf-CCHC"/>
    <property type="match status" value="1"/>
</dbReference>
<dbReference type="InterPro" id="IPR001878">
    <property type="entry name" value="Znf_CCHC"/>
</dbReference>
<evidence type="ECO:0000256" key="1">
    <source>
        <dbReference type="PROSITE-ProRule" id="PRU00047"/>
    </source>
</evidence>
<feature type="region of interest" description="Disordered" evidence="2">
    <location>
        <begin position="23"/>
        <end position="110"/>
    </location>
</feature>
<feature type="compositionally biased region" description="Basic and acidic residues" evidence="2">
    <location>
        <begin position="55"/>
        <end position="64"/>
    </location>
</feature>
<dbReference type="WBParaSite" id="jg6910">
    <property type="protein sequence ID" value="jg6910"/>
    <property type="gene ID" value="jg6910"/>
</dbReference>
<dbReference type="Proteomes" id="UP000887574">
    <property type="component" value="Unplaced"/>
</dbReference>
<evidence type="ECO:0000313" key="5">
    <source>
        <dbReference type="WBParaSite" id="jg6910"/>
    </source>
</evidence>
<dbReference type="GO" id="GO:0019899">
    <property type="term" value="F:enzyme binding"/>
    <property type="evidence" value="ECO:0007669"/>
    <property type="project" value="UniProtKB-ARBA"/>
</dbReference>
<feature type="compositionally biased region" description="Basic and acidic residues" evidence="2">
    <location>
        <begin position="96"/>
        <end position="106"/>
    </location>
</feature>
<proteinExistence type="predicted"/>
<protein>
    <submittedName>
        <fullName evidence="5">CCHC-type domain-containing protein</fullName>
    </submittedName>
</protein>
<dbReference type="GO" id="GO:0008270">
    <property type="term" value="F:zinc ion binding"/>
    <property type="evidence" value="ECO:0007669"/>
    <property type="project" value="UniProtKB-KW"/>
</dbReference>
<feature type="region of interest" description="Disordered" evidence="2">
    <location>
        <begin position="440"/>
        <end position="462"/>
    </location>
</feature>
<feature type="compositionally biased region" description="Basic and acidic residues" evidence="2">
    <location>
        <begin position="72"/>
        <end position="85"/>
    </location>
</feature>
<keyword evidence="1" id="KW-0479">Metal-binding</keyword>
<feature type="region of interest" description="Disordered" evidence="2">
    <location>
        <begin position="354"/>
        <end position="395"/>
    </location>
</feature>
<feature type="compositionally biased region" description="Acidic residues" evidence="2">
    <location>
        <begin position="383"/>
        <end position="392"/>
    </location>
</feature>
<feature type="compositionally biased region" description="Basic and acidic residues" evidence="2">
    <location>
        <begin position="283"/>
        <end position="297"/>
    </location>
</feature>
<reference evidence="5" key="1">
    <citation type="submission" date="2022-11" db="UniProtKB">
        <authorList>
            <consortium name="WormBaseParasite"/>
        </authorList>
    </citation>
    <scope>IDENTIFICATION</scope>
</reference>
<feature type="domain" description="CCHC-type" evidence="3">
    <location>
        <begin position="148"/>
        <end position="163"/>
    </location>
</feature>
<evidence type="ECO:0000259" key="3">
    <source>
        <dbReference type="PROSITE" id="PS50158"/>
    </source>
</evidence>
<dbReference type="PROSITE" id="PS50158">
    <property type="entry name" value="ZF_CCHC"/>
    <property type="match status" value="1"/>
</dbReference>
<feature type="region of interest" description="Disordered" evidence="2">
    <location>
        <begin position="174"/>
        <end position="204"/>
    </location>
</feature>
<organism evidence="4 5">
    <name type="scientific">Ditylenchus dipsaci</name>
    <dbReference type="NCBI Taxonomy" id="166011"/>
    <lineage>
        <taxon>Eukaryota</taxon>
        <taxon>Metazoa</taxon>
        <taxon>Ecdysozoa</taxon>
        <taxon>Nematoda</taxon>
        <taxon>Chromadorea</taxon>
        <taxon>Rhabditida</taxon>
        <taxon>Tylenchina</taxon>
        <taxon>Tylenchomorpha</taxon>
        <taxon>Sphaerularioidea</taxon>
        <taxon>Anguinidae</taxon>
        <taxon>Anguininae</taxon>
        <taxon>Ditylenchus</taxon>
    </lineage>
</organism>
<evidence type="ECO:0000256" key="2">
    <source>
        <dbReference type="SAM" id="MobiDB-lite"/>
    </source>
</evidence>
<keyword evidence="1" id="KW-0862">Zinc</keyword>
<dbReference type="Gene3D" id="4.10.60.10">
    <property type="entry name" value="Zinc finger, CCHC-type"/>
    <property type="match status" value="1"/>
</dbReference>
<keyword evidence="1" id="KW-0863">Zinc-finger</keyword>
<dbReference type="SUPFAM" id="SSF57756">
    <property type="entry name" value="Retrovirus zinc finger-like domains"/>
    <property type="match status" value="1"/>
</dbReference>
<name>A0A915EMF7_9BILA</name>
<evidence type="ECO:0000313" key="4">
    <source>
        <dbReference type="Proteomes" id="UP000887574"/>
    </source>
</evidence>
<accession>A0A915EMF7</accession>
<feature type="compositionally biased region" description="Gly residues" evidence="2">
    <location>
        <begin position="43"/>
        <end position="52"/>
    </location>
</feature>
<feature type="compositionally biased region" description="Polar residues" evidence="2">
    <location>
        <begin position="301"/>
        <end position="313"/>
    </location>
</feature>
<dbReference type="SMART" id="SM00343">
    <property type="entry name" value="ZnF_C2HC"/>
    <property type="match status" value="2"/>
</dbReference>
<feature type="compositionally biased region" description="Low complexity" evidence="2">
    <location>
        <begin position="32"/>
        <end position="42"/>
    </location>
</feature>